<dbReference type="InterPro" id="IPR027396">
    <property type="entry name" value="DsrEFH-like"/>
</dbReference>
<evidence type="ECO:0000313" key="2">
    <source>
        <dbReference type="EMBL" id="XBX75355.1"/>
    </source>
</evidence>
<proteinExistence type="predicted"/>
<dbReference type="InterPro" id="IPR003787">
    <property type="entry name" value="Sulphur_relay_DsrE/F-like"/>
</dbReference>
<organism evidence="2">
    <name type="scientific">Proteinivorax tanatarense</name>
    <dbReference type="NCBI Taxonomy" id="1260629"/>
    <lineage>
        <taxon>Bacteria</taxon>
        <taxon>Bacillati</taxon>
        <taxon>Bacillota</taxon>
        <taxon>Clostridia</taxon>
        <taxon>Eubacteriales</taxon>
        <taxon>Proteinivoracaceae</taxon>
        <taxon>Proteinivorax</taxon>
    </lineage>
</organism>
<reference evidence="2" key="1">
    <citation type="journal article" date="2013" name="Extremophiles">
        <title>Proteinivorax tanatarense gen. nov., sp. nov., an anaerobic, haloalkaliphilic, proteolytic bacterium isolated from a decaying algal bloom, and proposal of Proteinivoraceae fam. nov.</title>
        <authorList>
            <person name="Kevbrin V."/>
            <person name="Boltyanskaya Y."/>
            <person name="Zhilina T."/>
            <person name="Kolganova T."/>
            <person name="Lavrentjeva E."/>
            <person name="Kuznetsov B."/>
        </authorList>
    </citation>
    <scope>NUCLEOTIDE SEQUENCE</scope>
    <source>
        <strain evidence="2">Z-910T</strain>
    </source>
</reference>
<name>A0AAU7VMQ4_9FIRM</name>
<dbReference type="InterPro" id="IPR001455">
    <property type="entry name" value="TusA-like"/>
</dbReference>
<sequence>MKIIDNKGLDCPQPVINTKKAIENGLPVLCIVDNKIARDNVAKLCKKMGLETLCETKDNAFHLTIGENLKTSDKKPQIETAGKHLIIKSDKFGQGDDVLGNALMKSFFFTLTETKPYPKRISFVNSGVRLACEGSEVLEALKELQQKGTEIASCGACLDFYKIKDELAEGEITNMYDIVEAINDIDTVSI</sequence>
<dbReference type="Pfam" id="PF01206">
    <property type="entry name" value="TusA"/>
    <property type="match status" value="1"/>
</dbReference>
<dbReference type="InterPro" id="IPR019870">
    <property type="entry name" value="Se_metab_YedF"/>
</dbReference>
<dbReference type="SUPFAM" id="SSF75169">
    <property type="entry name" value="DsrEFH-like"/>
    <property type="match status" value="1"/>
</dbReference>
<dbReference type="InterPro" id="IPR036868">
    <property type="entry name" value="TusA-like_sf"/>
</dbReference>
<evidence type="ECO:0000259" key="1">
    <source>
        <dbReference type="Pfam" id="PF01206"/>
    </source>
</evidence>
<protein>
    <submittedName>
        <fullName evidence="2">Sulfurtransferase-like selenium metabolism protein YedF</fullName>
    </submittedName>
</protein>
<dbReference type="Pfam" id="PF02635">
    <property type="entry name" value="DsrE"/>
    <property type="match status" value="1"/>
</dbReference>
<reference evidence="2" key="2">
    <citation type="submission" date="2024-06" db="EMBL/GenBank/DDBJ databases">
        <authorList>
            <person name="Petrova K.O."/>
            <person name="Toshchakov S.V."/>
            <person name="Boltjanskaja Y.V."/>
            <person name="Kevbrin V."/>
        </authorList>
    </citation>
    <scope>NUCLEOTIDE SEQUENCE</scope>
    <source>
        <strain evidence="2">Z-910T</strain>
    </source>
</reference>
<dbReference type="SUPFAM" id="SSF64307">
    <property type="entry name" value="SirA-like"/>
    <property type="match status" value="1"/>
</dbReference>
<dbReference type="AlphaFoldDB" id="A0AAU7VMQ4"/>
<dbReference type="RefSeq" id="WP_350344100.1">
    <property type="nucleotide sequence ID" value="NZ_CP158367.1"/>
</dbReference>
<dbReference type="NCBIfam" id="TIGR03527">
    <property type="entry name" value="selenium_YedF"/>
    <property type="match status" value="1"/>
</dbReference>
<dbReference type="EMBL" id="CP158367">
    <property type="protein sequence ID" value="XBX75355.1"/>
    <property type="molecule type" value="Genomic_DNA"/>
</dbReference>
<feature type="domain" description="UPF0033" evidence="1">
    <location>
        <begin position="3"/>
        <end position="65"/>
    </location>
</feature>
<accession>A0AAU7VMQ4</accession>
<dbReference type="Gene3D" id="3.30.110.40">
    <property type="entry name" value="TusA-like domain"/>
    <property type="match status" value="1"/>
</dbReference>
<gene>
    <name evidence="2" type="primary">yedF</name>
    <name evidence="2" type="ORF">PRVXT_000474</name>
</gene>